<gene>
    <name evidence="2" type="ORF">SSP531S_39550</name>
</gene>
<dbReference type="AlphaFoldDB" id="A0A388T1T5"/>
<dbReference type="Proteomes" id="UP000265354">
    <property type="component" value="Unassembled WGS sequence"/>
</dbReference>
<sequence>MPVTGGHVEADGARLWVERLIDEPLACPHRIAPPPQSAEAFPQGSAAHRTAGKKGSRAVGQKGRGGEGAKDHGVAPAPGRPLRRVPCPVSRMQYAVRSKVSG</sequence>
<evidence type="ECO:0000313" key="2">
    <source>
        <dbReference type="EMBL" id="GBQ02496.1"/>
    </source>
</evidence>
<organism evidence="2 3">
    <name type="scientific">Streptomyces spongiicola</name>
    <dbReference type="NCBI Taxonomy" id="1690221"/>
    <lineage>
        <taxon>Bacteria</taxon>
        <taxon>Bacillati</taxon>
        <taxon>Actinomycetota</taxon>
        <taxon>Actinomycetes</taxon>
        <taxon>Kitasatosporales</taxon>
        <taxon>Streptomycetaceae</taxon>
        <taxon>Streptomyces</taxon>
    </lineage>
</organism>
<comment type="caution">
    <text evidence="2">The sequence shown here is derived from an EMBL/GenBank/DDBJ whole genome shotgun (WGS) entry which is preliminary data.</text>
</comment>
<proteinExistence type="predicted"/>
<evidence type="ECO:0000256" key="1">
    <source>
        <dbReference type="SAM" id="MobiDB-lite"/>
    </source>
</evidence>
<dbReference type="EMBL" id="BGZL01000011">
    <property type="protein sequence ID" value="GBQ02496.1"/>
    <property type="molecule type" value="Genomic_DNA"/>
</dbReference>
<reference evidence="2 3" key="1">
    <citation type="submission" date="2018-07" db="EMBL/GenBank/DDBJ databases">
        <title>Whole Genome Shotgun Sequence of Streptomyces spongiicola strain 531S.</title>
        <authorList>
            <person name="Dohra H."/>
            <person name="Kodani S."/>
        </authorList>
    </citation>
    <scope>NUCLEOTIDE SEQUENCE [LARGE SCALE GENOMIC DNA]</scope>
    <source>
        <strain evidence="2 3">531S</strain>
    </source>
</reference>
<name>A0A388T1T5_9ACTN</name>
<protein>
    <submittedName>
        <fullName evidence="2">Uncharacterized protein</fullName>
    </submittedName>
</protein>
<feature type="compositionally biased region" description="Basic and acidic residues" evidence="1">
    <location>
        <begin position="64"/>
        <end position="73"/>
    </location>
</feature>
<accession>A0A388T1T5</accession>
<feature type="region of interest" description="Disordered" evidence="1">
    <location>
        <begin position="27"/>
        <end position="89"/>
    </location>
</feature>
<evidence type="ECO:0000313" key="3">
    <source>
        <dbReference type="Proteomes" id="UP000265354"/>
    </source>
</evidence>